<evidence type="ECO:0000256" key="1">
    <source>
        <dbReference type="ARBA" id="ARBA00005156"/>
    </source>
</evidence>
<reference evidence="9" key="2">
    <citation type="submission" date="2019-06" db="EMBL/GenBank/DDBJ databases">
        <title>Genomics analysis of Aphanomyces spp. identifies a new class of oomycete effector associated with host adaptation.</title>
        <authorList>
            <person name="Gaulin E."/>
        </authorList>
    </citation>
    <scope>NUCLEOTIDE SEQUENCE</scope>
    <source>
        <strain evidence="9">CBS 578.67</strain>
    </source>
</reference>
<dbReference type="GO" id="GO:0061685">
    <property type="term" value="F:diphthine methylesterase activity"/>
    <property type="evidence" value="ECO:0007669"/>
    <property type="project" value="UniProtKB-EC"/>
</dbReference>
<keyword evidence="11" id="KW-1185">Reference proteome</keyword>
<evidence type="ECO:0000313" key="10">
    <source>
        <dbReference type="EMBL" id="VFT84412.1"/>
    </source>
</evidence>
<keyword evidence="2 8" id="KW-0853">WD repeat</keyword>
<dbReference type="AlphaFoldDB" id="A0A485KIE7"/>
<accession>A0A485KIE7</accession>
<keyword evidence="3" id="KW-0677">Repeat</keyword>
<dbReference type="Pfam" id="PF00400">
    <property type="entry name" value="WD40"/>
    <property type="match status" value="1"/>
</dbReference>
<dbReference type="EMBL" id="CAADRA010004103">
    <property type="protein sequence ID" value="VFT84412.1"/>
    <property type="molecule type" value="Genomic_DNA"/>
</dbReference>
<dbReference type="PANTHER" id="PTHR46042">
    <property type="entry name" value="DIPHTHINE METHYLTRANSFERASE"/>
    <property type="match status" value="1"/>
</dbReference>
<dbReference type="GO" id="GO:0005737">
    <property type="term" value="C:cytoplasm"/>
    <property type="evidence" value="ECO:0007669"/>
    <property type="project" value="TreeGrafter"/>
</dbReference>
<comment type="similarity">
    <text evidence="5">Belongs to the DPH7 family.</text>
</comment>
<reference evidence="10 11" key="1">
    <citation type="submission" date="2019-03" db="EMBL/GenBank/DDBJ databases">
        <authorList>
            <person name="Gaulin E."/>
            <person name="Dumas B."/>
        </authorList>
    </citation>
    <scope>NUCLEOTIDE SEQUENCE [LARGE SCALE GENOMIC DNA]</scope>
    <source>
        <strain evidence="10">CBS 568.67</strain>
    </source>
</reference>
<organism evidence="10 11">
    <name type="scientific">Aphanomyces stellatus</name>
    <dbReference type="NCBI Taxonomy" id="120398"/>
    <lineage>
        <taxon>Eukaryota</taxon>
        <taxon>Sar</taxon>
        <taxon>Stramenopiles</taxon>
        <taxon>Oomycota</taxon>
        <taxon>Saprolegniomycetes</taxon>
        <taxon>Saprolegniales</taxon>
        <taxon>Verrucalvaceae</taxon>
        <taxon>Aphanomyces</taxon>
    </lineage>
</organism>
<keyword evidence="4" id="KW-0378">Hydrolase</keyword>
<dbReference type="PANTHER" id="PTHR46042:SF1">
    <property type="entry name" value="DIPHTHINE METHYLTRANSFERASE"/>
    <property type="match status" value="1"/>
</dbReference>
<evidence type="ECO:0000313" key="9">
    <source>
        <dbReference type="EMBL" id="KAF0703825.1"/>
    </source>
</evidence>
<comment type="catalytic activity">
    <reaction evidence="7">
        <text>diphthine methyl ester-[translation elongation factor 2] + H2O = diphthine-[translation elongation factor 2] + methanol + H(+)</text>
        <dbReference type="Rhea" id="RHEA:42656"/>
        <dbReference type="Rhea" id="RHEA-COMP:10172"/>
        <dbReference type="Rhea" id="RHEA-COMP:10173"/>
        <dbReference type="ChEBI" id="CHEBI:15377"/>
        <dbReference type="ChEBI" id="CHEBI:15378"/>
        <dbReference type="ChEBI" id="CHEBI:17790"/>
        <dbReference type="ChEBI" id="CHEBI:79005"/>
        <dbReference type="ChEBI" id="CHEBI:82696"/>
        <dbReference type="EC" id="3.1.1.97"/>
    </reaction>
</comment>
<dbReference type="OrthoDB" id="1930760at2759"/>
<dbReference type="SUPFAM" id="SSF50978">
    <property type="entry name" value="WD40 repeat-like"/>
    <property type="match status" value="1"/>
</dbReference>
<proteinExistence type="inferred from homology"/>
<evidence type="ECO:0000313" key="11">
    <source>
        <dbReference type="Proteomes" id="UP000332933"/>
    </source>
</evidence>
<comment type="pathway">
    <text evidence="1">Protein modification; peptidyl-diphthamide biosynthesis.</text>
</comment>
<evidence type="ECO:0000256" key="8">
    <source>
        <dbReference type="PROSITE-ProRule" id="PRU00221"/>
    </source>
</evidence>
<dbReference type="Gene3D" id="2.130.10.10">
    <property type="entry name" value="YVTN repeat-like/Quinoprotein amine dehydrogenase"/>
    <property type="match status" value="1"/>
</dbReference>
<dbReference type="PROSITE" id="PS50082">
    <property type="entry name" value="WD_REPEATS_2"/>
    <property type="match status" value="1"/>
</dbReference>
<evidence type="ECO:0000256" key="4">
    <source>
        <dbReference type="ARBA" id="ARBA00022801"/>
    </source>
</evidence>
<dbReference type="EMBL" id="VJMH01004091">
    <property type="protein sequence ID" value="KAF0703825.1"/>
    <property type="molecule type" value="Genomic_DNA"/>
</dbReference>
<evidence type="ECO:0000256" key="6">
    <source>
        <dbReference type="ARBA" id="ARBA00039131"/>
    </source>
</evidence>
<dbReference type="InterPro" id="IPR052415">
    <property type="entry name" value="Diphthine_MTase"/>
</dbReference>
<dbReference type="InterPro" id="IPR001680">
    <property type="entry name" value="WD40_rpt"/>
</dbReference>
<dbReference type="InterPro" id="IPR015943">
    <property type="entry name" value="WD40/YVTN_repeat-like_dom_sf"/>
</dbReference>
<evidence type="ECO:0000256" key="7">
    <source>
        <dbReference type="ARBA" id="ARBA00047551"/>
    </source>
</evidence>
<evidence type="ECO:0000256" key="3">
    <source>
        <dbReference type="ARBA" id="ARBA00022737"/>
    </source>
</evidence>
<evidence type="ECO:0000256" key="2">
    <source>
        <dbReference type="ARBA" id="ARBA00022574"/>
    </source>
</evidence>
<evidence type="ECO:0000256" key="5">
    <source>
        <dbReference type="ARBA" id="ARBA00038092"/>
    </source>
</evidence>
<sequence>MDAAHAPTTLHERDSGLHADCVESCPIEGLEDVMAVGTYHLSKHEGLPDTRSGTVSLHHLGHAGQTMADGARTNVQSGVFDMKWSFQPVHGKALMGLVTAVGTLEIVELNRDTRELVPVATTEGSDAMFLSLDWNNRVTPAADPLIAVSQTNGTVSIWQHGPAALEQIQEWRAHDLFGSEIEVWITAWNYHNTNVLYTGGDDATFKGWDVRAAERPTFLKRDIHTMGVCSIHTHPHDEHVVAVGSYDETITLWDVRNFKQPTTQYSTGGGVWRLKWHPLASHKSLLLAACMHNGFQILDVSTPEPTVRAHYTKQTSLAYGVDWWHNPTIVASDTPVVGSASFYDHAFHVWHATL</sequence>
<dbReference type="InterPro" id="IPR036322">
    <property type="entry name" value="WD40_repeat_dom_sf"/>
</dbReference>
<protein>
    <recommendedName>
        <fullName evidence="6">methylated diphthine methylhydrolase</fullName>
        <ecNumber evidence="6">3.1.1.97</ecNumber>
    </recommendedName>
</protein>
<dbReference type="Proteomes" id="UP000332933">
    <property type="component" value="Unassembled WGS sequence"/>
</dbReference>
<name>A0A485KIE7_9STRA</name>
<dbReference type="EC" id="3.1.1.97" evidence="6"/>
<dbReference type="GO" id="GO:0017183">
    <property type="term" value="P:protein histidyl modification to diphthamide"/>
    <property type="evidence" value="ECO:0007669"/>
    <property type="project" value="TreeGrafter"/>
</dbReference>
<feature type="repeat" description="WD" evidence="8">
    <location>
        <begin position="221"/>
        <end position="263"/>
    </location>
</feature>
<dbReference type="SMART" id="SM00320">
    <property type="entry name" value="WD40"/>
    <property type="match status" value="4"/>
</dbReference>
<gene>
    <name evidence="10" type="primary">Aste57867_7503</name>
    <name evidence="9" type="ORF">As57867_007477</name>
    <name evidence="10" type="ORF">ASTE57867_7503</name>
</gene>